<proteinExistence type="inferred from homology"/>
<keyword evidence="4" id="KW-0804">Transcription</keyword>
<name>A0A261UGQ0_9BORD</name>
<evidence type="ECO:0000256" key="3">
    <source>
        <dbReference type="ARBA" id="ARBA00023125"/>
    </source>
</evidence>
<dbReference type="EMBL" id="NEVS01000004">
    <property type="protein sequence ID" value="OZI60592.1"/>
    <property type="molecule type" value="Genomic_DNA"/>
</dbReference>
<reference evidence="7" key="1">
    <citation type="submission" date="2017-05" db="EMBL/GenBank/DDBJ databases">
        <title>Complete and WGS of Bordetella genogroups.</title>
        <authorList>
            <person name="Spilker T."/>
            <person name="Lipuma J."/>
        </authorList>
    </citation>
    <scope>NUCLEOTIDE SEQUENCE [LARGE SCALE GENOMIC DNA]</scope>
    <source>
        <strain evidence="7">AU8856</strain>
    </source>
</reference>
<dbReference type="GO" id="GO:0003700">
    <property type="term" value="F:DNA-binding transcription factor activity"/>
    <property type="evidence" value="ECO:0007669"/>
    <property type="project" value="InterPro"/>
</dbReference>
<comment type="caution">
    <text evidence="6">The sequence shown here is derived from an EMBL/GenBank/DDBJ whole genome shotgun (WGS) entry which is preliminary data.</text>
</comment>
<dbReference type="SUPFAM" id="SSF46785">
    <property type="entry name" value="Winged helix' DNA-binding domain"/>
    <property type="match status" value="1"/>
</dbReference>
<dbReference type="PANTHER" id="PTHR30537:SF72">
    <property type="entry name" value="LYSR FAMILY TRANSCRIPTIONAL REGULATOR"/>
    <property type="match status" value="1"/>
</dbReference>
<keyword evidence="7" id="KW-1185">Reference proteome</keyword>
<sequence>MEALNLMESFIRSAQLGSFSAAARSLGLTPAAVSKNVARLEANLGLRLFHRSTRTLALTEGGERFLADAAGPFAGLQDAIAQAAQQDGEPSGVLRLSVALSFGREYLLPMLGDFLARYPAIVPDWHFDNRPVDLVREGYDAAIGGGIELTQGVVARQLAIAHVIAVASPSYMTRRRMPRHPQDLADLDGIARRSASTGRLRTWTLRNANGQEAAAECRTRVILDDPEAMAAAAKLGYGVALLPTPHAAPGLANGELVRVLPGWSAVWGPISIYYPNKKLLAPKTRIFIDFVIARFREKRLAALFDPR</sequence>
<dbReference type="InterPro" id="IPR036390">
    <property type="entry name" value="WH_DNA-bd_sf"/>
</dbReference>
<protein>
    <submittedName>
        <fullName evidence="6">LysR family transcriptional regulator</fullName>
    </submittedName>
</protein>
<keyword evidence="3" id="KW-0238">DNA-binding</keyword>
<dbReference type="OrthoDB" id="9110639at2"/>
<dbReference type="AlphaFoldDB" id="A0A261UGQ0"/>
<dbReference type="RefSeq" id="WP_094842002.1">
    <property type="nucleotide sequence ID" value="NZ_NEVS01000004.1"/>
</dbReference>
<accession>A0A261UGQ0</accession>
<keyword evidence="2" id="KW-0805">Transcription regulation</keyword>
<dbReference type="PANTHER" id="PTHR30537">
    <property type="entry name" value="HTH-TYPE TRANSCRIPTIONAL REGULATOR"/>
    <property type="match status" value="1"/>
</dbReference>
<dbReference type="InterPro" id="IPR036388">
    <property type="entry name" value="WH-like_DNA-bd_sf"/>
</dbReference>
<dbReference type="Pfam" id="PF03466">
    <property type="entry name" value="LysR_substrate"/>
    <property type="match status" value="1"/>
</dbReference>
<organism evidence="6 7">
    <name type="scientific">Bordetella genomosp. 11</name>
    <dbReference type="NCBI Taxonomy" id="1416808"/>
    <lineage>
        <taxon>Bacteria</taxon>
        <taxon>Pseudomonadati</taxon>
        <taxon>Pseudomonadota</taxon>
        <taxon>Betaproteobacteria</taxon>
        <taxon>Burkholderiales</taxon>
        <taxon>Alcaligenaceae</taxon>
        <taxon>Bordetella</taxon>
    </lineage>
</organism>
<dbReference type="CDD" id="cd08422">
    <property type="entry name" value="PBP2_CrgA_like"/>
    <property type="match status" value="1"/>
</dbReference>
<dbReference type="Gene3D" id="1.10.10.10">
    <property type="entry name" value="Winged helix-like DNA-binding domain superfamily/Winged helix DNA-binding domain"/>
    <property type="match status" value="1"/>
</dbReference>
<dbReference type="Gene3D" id="3.40.190.290">
    <property type="match status" value="1"/>
</dbReference>
<comment type="similarity">
    <text evidence="1">Belongs to the LysR transcriptional regulatory family.</text>
</comment>
<evidence type="ECO:0000256" key="1">
    <source>
        <dbReference type="ARBA" id="ARBA00009437"/>
    </source>
</evidence>
<dbReference type="Proteomes" id="UP000215767">
    <property type="component" value="Unassembled WGS sequence"/>
</dbReference>
<evidence type="ECO:0000313" key="6">
    <source>
        <dbReference type="EMBL" id="OZI60592.1"/>
    </source>
</evidence>
<gene>
    <name evidence="6" type="ORF">CAL28_14425</name>
</gene>
<dbReference type="Pfam" id="PF00126">
    <property type="entry name" value="HTH_1"/>
    <property type="match status" value="1"/>
</dbReference>
<dbReference type="GO" id="GO:0043565">
    <property type="term" value="F:sequence-specific DNA binding"/>
    <property type="evidence" value="ECO:0007669"/>
    <property type="project" value="TreeGrafter"/>
</dbReference>
<evidence type="ECO:0000259" key="5">
    <source>
        <dbReference type="PROSITE" id="PS50931"/>
    </source>
</evidence>
<dbReference type="InterPro" id="IPR000847">
    <property type="entry name" value="LysR_HTH_N"/>
</dbReference>
<dbReference type="SUPFAM" id="SSF53850">
    <property type="entry name" value="Periplasmic binding protein-like II"/>
    <property type="match status" value="1"/>
</dbReference>
<evidence type="ECO:0000313" key="7">
    <source>
        <dbReference type="Proteomes" id="UP000215767"/>
    </source>
</evidence>
<evidence type="ECO:0000256" key="2">
    <source>
        <dbReference type="ARBA" id="ARBA00023015"/>
    </source>
</evidence>
<dbReference type="PRINTS" id="PR00039">
    <property type="entry name" value="HTHLYSR"/>
</dbReference>
<dbReference type="FunFam" id="1.10.10.10:FF:000001">
    <property type="entry name" value="LysR family transcriptional regulator"/>
    <property type="match status" value="1"/>
</dbReference>
<dbReference type="InterPro" id="IPR005119">
    <property type="entry name" value="LysR_subst-bd"/>
</dbReference>
<feature type="domain" description="HTH lysR-type" evidence="5">
    <location>
        <begin position="1"/>
        <end position="59"/>
    </location>
</feature>
<dbReference type="InterPro" id="IPR058163">
    <property type="entry name" value="LysR-type_TF_proteobact-type"/>
</dbReference>
<dbReference type="GO" id="GO:0006351">
    <property type="term" value="P:DNA-templated transcription"/>
    <property type="evidence" value="ECO:0007669"/>
    <property type="project" value="TreeGrafter"/>
</dbReference>
<dbReference type="PROSITE" id="PS50931">
    <property type="entry name" value="HTH_LYSR"/>
    <property type="match status" value="1"/>
</dbReference>
<evidence type="ECO:0000256" key="4">
    <source>
        <dbReference type="ARBA" id="ARBA00023163"/>
    </source>
</evidence>